<feature type="coiled-coil region" evidence="5">
    <location>
        <begin position="395"/>
        <end position="429"/>
    </location>
</feature>
<dbReference type="PRINTS" id="PR00511">
    <property type="entry name" value="TEKTIN"/>
</dbReference>
<organism evidence="7 8">
    <name type="scientific">Saccoglossus kowalevskii</name>
    <name type="common">Acorn worm</name>
    <dbReference type="NCBI Taxonomy" id="10224"/>
    <lineage>
        <taxon>Eukaryota</taxon>
        <taxon>Metazoa</taxon>
        <taxon>Hemichordata</taxon>
        <taxon>Enteropneusta</taxon>
        <taxon>Harrimaniidae</taxon>
        <taxon>Saccoglossus</taxon>
    </lineage>
</organism>
<dbReference type="PANTHER" id="PTHR19960:SF12">
    <property type="entry name" value="TEKTIN-4"/>
    <property type="match status" value="1"/>
</dbReference>
<feature type="coiled-coil region" evidence="5">
    <location>
        <begin position="322"/>
        <end position="356"/>
    </location>
</feature>
<feature type="region of interest" description="Disordered" evidence="6">
    <location>
        <begin position="1"/>
        <end position="23"/>
    </location>
</feature>
<dbReference type="Proteomes" id="UP000694865">
    <property type="component" value="Unplaced"/>
</dbReference>
<keyword evidence="4" id="KW-0282">Flagellum</keyword>
<keyword evidence="4" id="KW-0969">Cilium</keyword>
<keyword evidence="3 5" id="KW-0175">Coiled coil</keyword>
<dbReference type="InterPro" id="IPR048256">
    <property type="entry name" value="Tektin-like"/>
</dbReference>
<evidence type="ECO:0000256" key="6">
    <source>
        <dbReference type="SAM" id="MobiDB-lite"/>
    </source>
</evidence>
<evidence type="ECO:0000313" key="7">
    <source>
        <dbReference type="Proteomes" id="UP000694865"/>
    </source>
</evidence>
<keyword evidence="7" id="KW-1185">Reference proteome</keyword>
<sequence>MADAGALLLSRERTPPMPTLPLRSGTLAETELAQSVAKLSTLNDSGVTGLVTGAPSSQGFRSAKHTPQEWNESNYQKYYQSFSDRDNAERVRHESKKTAAETAAQTQRTQQDSTKKLEERIHDIHFWKEELNREIDEIRNETDLLCAQKKRLENALDATDVPLMIAQDNLRCRARRREVDLVQDNVELQLNKEVSIIMKVRDLLQRTIAESDKQIKLNRGGKHKLTMDWSDKLEAFRLDEKCASLNNNSTDIQYHEGSAKFEEIASDPESWAKFSHDNIVRAEHERMASIQLRNLIDNILTDTSNDMREQCNTVDSAFAKRVEEVHNALTQMQNHLKKVIDEVADMEKNINDLKQAIKDKEAPMKVAQTRLHIRTGRPNVELCRDPAQYKLIGEVGEIQQSIDNLTQRLADSEASLKDLMDTRMTLEKEITVKKNSLFVDKDKCMTTRTRYPTTSKLVGYQ</sequence>
<proteinExistence type="inferred from homology"/>
<evidence type="ECO:0000256" key="2">
    <source>
        <dbReference type="ARBA" id="ARBA00022490"/>
    </source>
</evidence>
<dbReference type="PANTHER" id="PTHR19960">
    <property type="entry name" value="TEKTIN"/>
    <property type="match status" value="1"/>
</dbReference>
<comment type="similarity">
    <text evidence="1 4">Belongs to the tektin family.</text>
</comment>
<evidence type="ECO:0000256" key="4">
    <source>
        <dbReference type="RuleBase" id="RU367040"/>
    </source>
</evidence>
<dbReference type="RefSeq" id="XP_006812879.1">
    <property type="nucleotide sequence ID" value="XM_006812816.1"/>
</dbReference>
<name>A0ABM0LYN8_SACKO</name>
<evidence type="ECO:0000256" key="5">
    <source>
        <dbReference type="SAM" id="Coils"/>
    </source>
</evidence>
<dbReference type="GeneID" id="100374062"/>
<protein>
    <recommendedName>
        <fullName evidence="4">Tektin</fullName>
    </recommendedName>
</protein>
<dbReference type="Gene3D" id="1.10.287.1490">
    <property type="match status" value="1"/>
</dbReference>
<feature type="region of interest" description="Disordered" evidence="6">
    <location>
        <begin position="93"/>
        <end position="115"/>
    </location>
</feature>
<feature type="coiled-coil region" evidence="5">
    <location>
        <begin position="128"/>
        <end position="155"/>
    </location>
</feature>
<gene>
    <name evidence="8" type="primary">LOC100374062</name>
</gene>
<accession>A0ABM0LYN8</accession>
<feature type="compositionally biased region" description="Low complexity" evidence="6">
    <location>
        <begin position="100"/>
        <end position="111"/>
    </location>
</feature>
<evidence type="ECO:0000313" key="8">
    <source>
        <dbReference type="RefSeq" id="XP_006812879.1"/>
    </source>
</evidence>
<evidence type="ECO:0000256" key="1">
    <source>
        <dbReference type="ARBA" id="ARBA00007209"/>
    </source>
</evidence>
<dbReference type="InterPro" id="IPR000435">
    <property type="entry name" value="Tektins"/>
</dbReference>
<reference evidence="8" key="1">
    <citation type="submission" date="2025-08" db="UniProtKB">
        <authorList>
            <consortium name="RefSeq"/>
        </authorList>
    </citation>
    <scope>IDENTIFICATION</scope>
    <source>
        <tissue evidence="8">Testes</tissue>
    </source>
</reference>
<keyword evidence="4" id="KW-0966">Cell projection</keyword>
<evidence type="ECO:0000256" key="3">
    <source>
        <dbReference type="ARBA" id="ARBA00023054"/>
    </source>
</evidence>
<dbReference type="Pfam" id="PF03148">
    <property type="entry name" value="Tektin"/>
    <property type="match status" value="1"/>
</dbReference>
<comment type="subcellular location">
    <subcellularLocation>
        <location evidence="4">Cytoplasm</location>
        <location evidence="4">Cytoskeleton</location>
        <location evidence="4">Cilium axoneme</location>
    </subcellularLocation>
</comment>
<keyword evidence="2" id="KW-0963">Cytoplasm</keyword>